<evidence type="ECO:0000256" key="2">
    <source>
        <dbReference type="SAM" id="Phobius"/>
    </source>
</evidence>
<reference evidence="3 4" key="2">
    <citation type="submission" date="2018-11" db="EMBL/GenBank/DDBJ databases">
        <authorList>
            <consortium name="Pathogen Informatics"/>
        </authorList>
    </citation>
    <scope>NUCLEOTIDE SEQUENCE [LARGE SCALE GENOMIC DNA]</scope>
    <source>
        <strain evidence="3 4">MHpl1</strain>
    </source>
</reference>
<organism evidence="5">
    <name type="scientific">Haemonchus placei</name>
    <name type="common">Barber's pole worm</name>
    <dbReference type="NCBI Taxonomy" id="6290"/>
    <lineage>
        <taxon>Eukaryota</taxon>
        <taxon>Metazoa</taxon>
        <taxon>Ecdysozoa</taxon>
        <taxon>Nematoda</taxon>
        <taxon>Chromadorea</taxon>
        <taxon>Rhabditida</taxon>
        <taxon>Rhabditina</taxon>
        <taxon>Rhabditomorpha</taxon>
        <taxon>Strongyloidea</taxon>
        <taxon>Trichostrongylidae</taxon>
        <taxon>Haemonchus</taxon>
    </lineage>
</organism>
<dbReference type="WBParaSite" id="HPLM_0001787901-mRNA-1">
    <property type="protein sequence ID" value="HPLM_0001787901-mRNA-1"/>
    <property type="gene ID" value="HPLM_0001787901"/>
</dbReference>
<protein>
    <submittedName>
        <fullName evidence="5">Proteoglycan 4-like</fullName>
    </submittedName>
</protein>
<evidence type="ECO:0000313" key="3">
    <source>
        <dbReference type="EMBL" id="VDO67401.1"/>
    </source>
</evidence>
<evidence type="ECO:0000313" key="5">
    <source>
        <dbReference type="WBParaSite" id="HPLM_0001787901-mRNA-1"/>
    </source>
</evidence>
<accession>A0A158QRP8</accession>
<keyword evidence="4" id="KW-1185">Reference proteome</keyword>
<evidence type="ECO:0000256" key="1">
    <source>
        <dbReference type="SAM" id="MobiDB-lite"/>
    </source>
</evidence>
<proteinExistence type="predicted"/>
<name>A0A158QRP8_HAEPC</name>
<keyword evidence="2" id="KW-0472">Membrane</keyword>
<dbReference type="AlphaFoldDB" id="A0A158QRP8"/>
<feature type="compositionally biased region" description="Polar residues" evidence="1">
    <location>
        <begin position="156"/>
        <end position="166"/>
    </location>
</feature>
<feature type="transmembrane region" description="Helical" evidence="2">
    <location>
        <begin position="187"/>
        <end position="209"/>
    </location>
</feature>
<reference evidence="5" key="1">
    <citation type="submission" date="2016-04" db="UniProtKB">
        <authorList>
            <consortium name="WormBaseParasite"/>
        </authorList>
    </citation>
    <scope>IDENTIFICATION</scope>
</reference>
<dbReference type="EMBL" id="UZAF01020195">
    <property type="protein sequence ID" value="VDO67401.1"/>
    <property type="molecule type" value="Genomic_DNA"/>
</dbReference>
<gene>
    <name evidence="3" type="ORF">HPLM_LOCUS17871</name>
</gene>
<sequence length="235" mass="25959">MNSPPVIHVVGTNVVLEEVDLGDDGHDHDMIDLVYEPHQQGIITETTPVLHPAVPSGNENEKNATVALGMDKEQNEILEQGMFMTDDADTVEGDIIISDIVDNYRCNACYPGVVLRAKNRLLSLIGLHLMGLWCIPNLEFEKTQPQKIDEVVKTPPDSSQPLTTPATPIPNKETPKKIKTKKTRKDCPFSTVVLIILLAIAAGFLSGYIGYWVTREKYEAQLAALRGMTGVRRNT</sequence>
<keyword evidence="2" id="KW-0812">Transmembrane</keyword>
<feature type="region of interest" description="Disordered" evidence="1">
    <location>
        <begin position="153"/>
        <end position="180"/>
    </location>
</feature>
<dbReference type="Proteomes" id="UP000268014">
    <property type="component" value="Unassembled WGS sequence"/>
</dbReference>
<evidence type="ECO:0000313" key="4">
    <source>
        <dbReference type="Proteomes" id="UP000268014"/>
    </source>
</evidence>
<keyword evidence="2" id="KW-1133">Transmembrane helix</keyword>